<dbReference type="Pfam" id="PF02743">
    <property type="entry name" value="dCache_1"/>
    <property type="match status" value="1"/>
</dbReference>
<evidence type="ECO:0000256" key="11">
    <source>
        <dbReference type="ARBA" id="ARBA00022989"/>
    </source>
</evidence>
<evidence type="ECO:0000256" key="8">
    <source>
        <dbReference type="ARBA" id="ARBA00022741"/>
    </source>
</evidence>
<evidence type="ECO:0000256" key="10">
    <source>
        <dbReference type="ARBA" id="ARBA00022840"/>
    </source>
</evidence>
<dbReference type="InterPro" id="IPR003594">
    <property type="entry name" value="HATPase_dom"/>
</dbReference>
<dbReference type="SUPFAM" id="SSF47384">
    <property type="entry name" value="Homodimeric domain of signal transducing histidine kinase"/>
    <property type="match status" value="1"/>
</dbReference>
<dbReference type="PRINTS" id="PR00344">
    <property type="entry name" value="BCTRLSENSOR"/>
</dbReference>
<dbReference type="InterPro" id="IPR033479">
    <property type="entry name" value="dCache_1"/>
</dbReference>
<dbReference type="InterPro" id="IPR005467">
    <property type="entry name" value="His_kinase_dom"/>
</dbReference>
<proteinExistence type="predicted"/>
<dbReference type="Pfam" id="PF13426">
    <property type="entry name" value="PAS_9"/>
    <property type="match status" value="1"/>
</dbReference>
<dbReference type="Pfam" id="PF00512">
    <property type="entry name" value="HisKA"/>
    <property type="match status" value="1"/>
</dbReference>
<feature type="domain" description="PAC" evidence="17">
    <location>
        <begin position="485"/>
        <end position="537"/>
    </location>
</feature>
<dbReference type="SMART" id="SM00086">
    <property type="entry name" value="PAC"/>
    <property type="match status" value="1"/>
</dbReference>
<dbReference type="InterPro" id="IPR004358">
    <property type="entry name" value="Sig_transdc_His_kin-like_C"/>
</dbReference>
<dbReference type="SMART" id="SM00387">
    <property type="entry name" value="HATPase_c"/>
    <property type="match status" value="1"/>
</dbReference>
<dbReference type="InterPro" id="IPR036097">
    <property type="entry name" value="HisK_dim/P_sf"/>
</dbReference>
<keyword evidence="9" id="KW-0418">Kinase</keyword>
<evidence type="ECO:0000259" key="16">
    <source>
        <dbReference type="PROSITE" id="PS50112"/>
    </source>
</evidence>
<evidence type="ECO:0000313" key="18">
    <source>
        <dbReference type="EMBL" id="MFC3569292.1"/>
    </source>
</evidence>
<gene>
    <name evidence="18" type="ORF">ACFOMP_07500</name>
</gene>
<dbReference type="NCBIfam" id="TIGR00229">
    <property type="entry name" value="sensory_box"/>
    <property type="match status" value="1"/>
</dbReference>
<keyword evidence="13 14" id="KW-0472">Membrane</keyword>
<evidence type="ECO:0000256" key="6">
    <source>
        <dbReference type="ARBA" id="ARBA00022679"/>
    </source>
</evidence>
<dbReference type="EMBL" id="JBHRXE010000017">
    <property type="protein sequence ID" value="MFC3569292.1"/>
    <property type="molecule type" value="Genomic_DNA"/>
</dbReference>
<comment type="catalytic activity">
    <reaction evidence="1">
        <text>ATP + protein L-histidine = ADP + protein N-phospho-L-histidine.</text>
        <dbReference type="EC" id="2.7.13.3"/>
    </reaction>
</comment>
<dbReference type="RefSeq" id="WP_379029083.1">
    <property type="nucleotide sequence ID" value="NZ_JBHRXE010000017.1"/>
</dbReference>
<dbReference type="SMART" id="SM00091">
    <property type="entry name" value="PAS"/>
    <property type="match status" value="1"/>
</dbReference>
<keyword evidence="19" id="KW-1185">Reference proteome</keyword>
<dbReference type="Gene3D" id="1.10.287.130">
    <property type="match status" value="1"/>
</dbReference>
<keyword evidence="8" id="KW-0547">Nucleotide-binding</keyword>
<evidence type="ECO:0000256" key="12">
    <source>
        <dbReference type="ARBA" id="ARBA00023012"/>
    </source>
</evidence>
<feature type="domain" description="PAS" evidence="16">
    <location>
        <begin position="434"/>
        <end position="468"/>
    </location>
</feature>
<reference evidence="19" key="1">
    <citation type="journal article" date="2019" name="Int. J. Syst. Evol. Microbiol.">
        <title>The Global Catalogue of Microorganisms (GCM) 10K type strain sequencing project: providing services to taxonomists for standard genome sequencing and annotation.</title>
        <authorList>
            <consortium name="The Broad Institute Genomics Platform"/>
            <consortium name="The Broad Institute Genome Sequencing Center for Infectious Disease"/>
            <person name="Wu L."/>
            <person name="Ma J."/>
        </authorList>
    </citation>
    <scope>NUCLEOTIDE SEQUENCE [LARGE SCALE GENOMIC DNA]</scope>
    <source>
        <strain evidence="19">VKM B-3226</strain>
    </source>
</reference>
<name>A0ABV7S0I5_9RHOB</name>
<dbReference type="PROSITE" id="PS50112">
    <property type="entry name" value="PAS"/>
    <property type="match status" value="1"/>
</dbReference>
<organism evidence="18 19">
    <name type="scientific">Paracoccus simplex</name>
    <dbReference type="NCBI Taxonomy" id="2086346"/>
    <lineage>
        <taxon>Bacteria</taxon>
        <taxon>Pseudomonadati</taxon>
        <taxon>Pseudomonadota</taxon>
        <taxon>Alphaproteobacteria</taxon>
        <taxon>Rhodobacterales</taxon>
        <taxon>Paracoccaceae</taxon>
        <taxon>Paracoccus</taxon>
    </lineage>
</organism>
<keyword evidence="11 14" id="KW-1133">Transmembrane helix</keyword>
<feature type="transmembrane region" description="Helical" evidence="14">
    <location>
        <begin position="342"/>
        <end position="363"/>
    </location>
</feature>
<evidence type="ECO:0000259" key="17">
    <source>
        <dbReference type="PROSITE" id="PS50113"/>
    </source>
</evidence>
<dbReference type="InterPro" id="IPR001610">
    <property type="entry name" value="PAC"/>
</dbReference>
<dbReference type="SUPFAM" id="SSF55785">
    <property type="entry name" value="PYP-like sensor domain (PAS domain)"/>
    <property type="match status" value="1"/>
</dbReference>
<dbReference type="InterPro" id="IPR000700">
    <property type="entry name" value="PAS-assoc_C"/>
</dbReference>
<dbReference type="InterPro" id="IPR036890">
    <property type="entry name" value="HATPase_C_sf"/>
</dbReference>
<keyword evidence="5" id="KW-0597">Phosphoprotein</keyword>
<dbReference type="CDD" id="cd00130">
    <property type="entry name" value="PAS"/>
    <property type="match status" value="1"/>
</dbReference>
<dbReference type="PANTHER" id="PTHR42878">
    <property type="entry name" value="TWO-COMPONENT HISTIDINE KINASE"/>
    <property type="match status" value="1"/>
</dbReference>
<keyword evidence="6" id="KW-0808">Transferase</keyword>
<dbReference type="PANTHER" id="PTHR42878:SF7">
    <property type="entry name" value="SENSOR HISTIDINE KINASE GLRK"/>
    <property type="match status" value="1"/>
</dbReference>
<dbReference type="Pfam" id="PF02518">
    <property type="entry name" value="HATPase_c"/>
    <property type="match status" value="1"/>
</dbReference>
<evidence type="ECO:0000256" key="14">
    <source>
        <dbReference type="SAM" id="Phobius"/>
    </source>
</evidence>
<dbReference type="InterPro" id="IPR035965">
    <property type="entry name" value="PAS-like_dom_sf"/>
</dbReference>
<evidence type="ECO:0000256" key="2">
    <source>
        <dbReference type="ARBA" id="ARBA00004651"/>
    </source>
</evidence>
<protein>
    <recommendedName>
        <fullName evidence="3">histidine kinase</fullName>
        <ecNumber evidence="3">2.7.13.3</ecNumber>
    </recommendedName>
</protein>
<dbReference type="Proteomes" id="UP001595596">
    <property type="component" value="Unassembled WGS sequence"/>
</dbReference>
<dbReference type="CDD" id="cd12912">
    <property type="entry name" value="PDC2_MCP_like"/>
    <property type="match status" value="1"/>
</dbReference>
<dbReference type="InterPro" id="IPR029151">
    <property type="entry name" value="Sensor-like_sf"/>
</dbReference>
<dbReference type="InterPro" id="IPR050351">
    <property type="entry name" value="BphY/WalK/GraS-like"/>
</dbReference>
<dbReference type="InterPro" id="IPR003661">
    <property type="entry name" value="HisK_dim/P_dom"/>
</dbReference>
<evidence type="ECO:0000256" key="7">
    <source>
        <dbReference type="ARBA" id="ARBA00022692"/>
    </source>
</evidence>
<keyword evidence="7 14" id="KW-0812">Transmembrane</keyword>
<dbReference type="CDD" id="cd12913">
    <property type="entry name" value="PDC1_MCP_like"/>
    <property type="match status" value="1"/>
</dbReference>
<evidence type="ECO:0000259" key="15">
    <source>
        <dbReference type="PROSITE" id="PS50109"/>
    </source>
</evidence>
<evidence type="ECO:0000256" key="3">
    <source>
        <dbReference type="ARBA" id="ARBA00012438"/>
    </source>
</evidence>
<dbReference type="Gene3D" id="3.30.565.10">
    <property type="entry name" value="Histidine kinase-like ATPase, C-terminal domain"/>
    <property type="match status" value="1"/>
</dbReference>
<dbReference type="Gene3D" id="3.30.450.20">
    <property type="entry name" value="PAS domain"/>
    <property type="match status" value="2"/>
</dbReference>
<dbReference type="SUPFAM" id="SSF55874">
    <property type="entry name" value="ATPase domain of HSP90 chaperone/DNA topoisomerase II/histidine kinase"/>
    <property type="match status" value="1"/>
</dbReference>
<keyword evidence="12" id="KW-0902">Two-component regulatory system</keyword>
<keyword evidence="4" id="KW-1003">Cell membrane</keyword>
<keyword evidence="10" id="KW-0067">ATP-binding</keyword>
<dbReference type="PROSITE" id="PS50109">
    <property type="entry name" value="HIS_KIN"/>
    <property type="match status" value="1"/>
</dbReference>
<evidence type="ECO:0000313" key="19">
    <source>
        <dbReference type="Proteomes" id="UP001595596"/>
    </source>
</evidence>
<comment type="caution">
    <text evidence="18">The sequence shown here is derived from an EMBL/GenBank/DDBJ whole genome shotgun (WGS) entry which is preliminary data.</text>
</comment>
<dbReference type="SMART" id="SM00388">
    <property type="entry name" value="HisKA"/>
    <property type="match status" value="1"/>
</dbReference>
<dbReference type="CDD" id="cd00082">
    <property type="entry name" value="HisKA"/>
    <property type="match status" value="1"/>
</dbReference>
<evidence type="ECO:0000256" key="5">
    <source>
        <dbReference type="ARBA" id="ARBA00022553"/>
    </source>
</evidence>
<evidence type="ECO:0000256" key="1">
    <source>
        <dbReference type="ARBA" id="ARBA00000085"/>
    </source>
</evidence>
<dbReference type="EC" id="2.7.13.3" evidence="3"/>
<feature type="domain" description="Histidine kinase" evidence="15">
    <location>
        <begin position="557"/>
        <end position="774"/>
    </location>
</feature>
<sequence>MKKSLGASLAVGMAGLQFLAILLVVFSSYVTSERALIRHARDLLRDVGINTIEHSKGFLSPAQGAAELAAQLAQNRVIASHDTPVLEQLLFQQLKMAPQFAGLYYGREDGTFVMVMRSPDGRAEYRSKIISIENGKRRVELIWRDATFAEVGRQLDPTDTYDPRDRPWYVKACKERRTIWTDPYIFFSSQQPGITLAAPVLHENGRVRGAVGVDIEISMISEFLSRLNIGQHGRALIINHNGDVIAHPDASLIKTRSADGTLRFADIRELGDPIARAAFGPLALAGALPVQQETPSQFDYQGASYVSTIMPVISDKLPWTIAVYAPENDFTGVLKKNRTLNIWLAVLVAGLTGLIGLALADYIHRPVRAFAVRTALISQGELDPDAPLPRTYKELGRANDALVQQIVARRKTEREYGQTFNMSSRGMAQIQPDSGRFIRVNARICEMTGYSARDLTQMRLRDLFHPDDPTFVGAIFNTDDSDFAVNREIRCIRKDGSTIWITLNEILIRDEHGKPLHAVLTMDDITQNKRAETQILQLNRDLSHLARGKTMSQMAAGLAHELNQPLTAIAQNADTALLILNEQPDGPPPALHDLRTILAEIEGQSLRAGEIIRALRGFISKDEGGSTALDLAPLIEQTLRLVQAEATEARVGLQTLLDPDLPPVRGNRVQVAQVIVNLLRNAIEALAPDPAADRRVILRAARDGGMVRIAVEDTGPGIAPGINLFSQFETTKSDGMGLGLSICRSIVEANGGTLWHETLPGRGSRFLFTLPVHAHG</sequence>
<dbReference type="PROSITE" id="PS50113">
    <property type="entry name" value="PAC"/>
    <property type="match status" value="1"/>
</dbReference>
<dbReference type="SUPFAM" id="SSF103190">
    <property type="entry name" value="Sensory domain-like"/>
    <property type="match status" value="1"/>
</dbReference>
<comment type="subcellular location">
    <subcellularLocation>
        <location evidence="2">Cell membrane</location>
        <topology evidence="2">Multi-pass membrane protein</topology>
    </subcellularLocation>
</comment>
<evidence type="ECO:0000256" key="9">
    <source>
        <dbReference type="ARBA" id="ARBA00022777"/>
    </source>
</evidence>
<evidence type="ECO:0000256" key="13">
    <source>
        <dbReference type="ARBA" id="ARBA00023136"/>
    </source>
</evidence>
<accession>A0ABV7S0I5</accession>
<evidence type="ECO:0000256" key="4">
    <source>
        <dbReference type="ARBA" id="ARBA00022475"/>
    </source>
</evidence>
<dbReference type="InterPro" id="IPR000014">
    <property type="entry name" value="PAS"/>
</dbReference>